<keyword evidence="1" id="KW-0040">ANK repeat</keyword>
<accession>A0AAW2GIN7</accession>
<dbReference type="SUPFAM" id="SSF47769">
    <property type="entry name" value="SAM/Pointed domain"/>
    <property type="match status" value="1"/>
</dbReference>
<feature type="repeat" description="ANK" evidence="1">
    <location>
        <begin position="71"/>
        <end position="103"/>
    </location>
</feature>
<evidence type="ECO:0000256" key="1">
    <source>
        <dbReference type="PROSITE-ProRule" id="PRU00023"/>
    </source>
</evidence>
<dbReference type="EMBL" id="JADYXP020000004">
    <property type="protein sequence ID" value="KAL0126674.1"/>
    <property type="molecule type" value="Genomic_DNA"/>
</dbReference>
<organism evidence="3 4">
    <name type="scientific">Cardiocondyla obscurior</name>
    <dbReference type="NCBI Taxonomy" id="286306"/>
    <lineage>
        <taxon>Eukaryota</taxon>
        <taxon>Metazoa</taxon>
        <taxon>Ecdysozoa</taxon>
        <taxon>Arthropoda</taxon>
        <taxon>Hexapoda</taxon>
        <taxon>Insecta</taxon>
        <taxon>Pterygota</taxon>
        <taxon>Neoptera</taxon>
        <taxon>Endopterygota</taxon>
        <taxon>Hymenoptera</taxon>
        <taxon>Apocrita</taxon>
        <taxon>Aculeata</taxon>
        <taxon>Formicoidea</taxon>
        <taxon>Formicidae</taxon>
        <taxon>Myrmicinae</taxon>
        <taxon>Cardiocondyla</taxon>
    </lineage>
</organism>
<dbReference type="SMART" id="SM00454">
    <property type="entry name" value="SAM"/>
    <property type="match status" value="1"/>
</dbReference>
<dbReference type="InterPro" id="IPR052801">
    <property type="entry name" value="Ankyrin-EF-hand"/>
</dbReference>
<reference evidence="3 4" key="1">
    <citation type="submission" date="2023-03" db="EMBL/GenBank/DDBJ databases">
        <title>High recombination rates correlate with genetic variation in Cardiocondyla obscurior ants.</title>
        <authorList>
            <person name="Errbii M."/>
        </authorList>
    </citation>
    <scope>NUCLEOTIDE SEQUENCE [LARGE SCALE GENOMIC DNA]</scope>
    <source>
        <strain evidence="3">Alpha-2009</strain>
        <tissue evidence="3">Whole body</tissue>
    </source>
</reference>
<dbReference type="AlphaFoldDB" id="A0AAW2GIN7"/>
<dbReference type="Gene3D" id="1.10.150.50">
    <property type="entry name" value="Transcription Factor, Ets-1"/>
    <property type="match status" value="1"/>
</dbReference>
<evidence type="ECO:0000259" key="2">
    <source>
        <dbReference type="PROSITE" id="PS50105"/>
    </source>
</evidence>
<dbReference type="Gene3D" id="1.25.40.20">
    <property type="entry name" value="Ankyrin repeat-containing domain"/>
    <property type="match status" value="1"/>
</dbReference>
<proteinExistence type="predicted"/>
<dbReference type="PROSITE" id="PS50088">
    <property type="entry name" value="ANK_REPEAT"/>
    <property type="match status" value="1"/>
</dbReference>
<dbReference type="PROSITE" id="PS50297">
    <property type="entry name" value="ANK_REP_REGION"/>
    <property type="match status" value="1"/>
</dbReference>
<dbReference type="Pfam" id="PF00536">
    <property type="entry name" value="SAM_1"/>
    <property type="match status" value="1"/>
</dbReference>
<keyword evidence="4" id="KW-1185">Reference proteome</keyword>
<dbReference type="InterPro" id="IPR036770">
    <property type="entry name" value="Ankyrin_rpt-contain_sf"/>
</dbReference>
<dbReference type="InterPro" id="IPR001660">
    <property type="entry name" value="SAM"/>
</dbReference>
<evidence type="ECO:0000313" key="4">
    <source>
        <dbReference type="Proteomes" id="UP001430953"/>
    </source>
</evidence>
<feature type="domain" description="SAM" evidence="2">
    <location>
        <begin position="371"/>
        <end position="429"/>
    </location>
</feature>
<evidence type="ECO:0000313" key="3">
    <source>
        <dbReference type="EMBL" id="KAL0126674.1"/>
    </source>
</evidence>
<dbReference type="PANTHER" id="PTHR24127">
    <property type="entry name" value="ANKYRIN REPEAT AND EF-HAND DOMAIN-CONTAINING PROTEIN 1"/>
    <property type="match status" value="1"/>
</dbReference>
<dbReference type="PROSITE" id="PS50105">
    <property type="entry name" value="SAM_DOMAIN"/>
    <property type="match status" value="1"/>
</dbReference>
<sequence length="434" mass="49383">MLNSESHDSVKKNVEAQTITAMQKQGYTLNAVNNYDENLLHVSAANGCFEIVREILNQKENHRVIDRKNKFGWTPLMQAIRNGNIDTVKLLLEKNADVNQVTYLGMSVLGLAAAISKEMFETVYNACPDALVNTVNDDITPLSVAAMKNDKELFLRLVELGMPVSTANGYTRTMMKRSTVPEIAVLANEDLTATEDYWNDTSDNIEVIGEPNMKDNFTFNDDEKTKEKLKLHLLSVVKESDKQISPNLTYEMFKFPKADFEEDNITEKSNVSSQDYKAHKMPTTNNLEKYSVISEDESTPMLRRLHSIRPTDIDMQNLSCNFNATLGFTPEFSPVKSPYVPADIGEENVFGENTPTPPRCKTPPKGTLLRWPQTKMIMVLKHFGLDQHISVFLEQEVDYDLFLTLEDEDLVQIGIEHERDRRDLLKVIKECPQF</sequence>
<name>A0AAW2GIN7_9HYME</name>
<dbReference type="Proteomes" id="UP001430953">
    <property type="component" value="Unassembled WGS sequence"/>
</dbReference>
<dbReference type="InterPro" id="IPR013761">
    <property type="entry name" value="SAM/pointed_sf"/>
</dbReference>
<dbReference type="SMART" id="SM00248">
    <property type="entry name" value="ANK"/>
    <property type="match status" value="3"/>
</dbReference>
<protein>
    <recommendedName>
        <fullName evidence="2">SAM domain-containing protein</fullName>
    </recommendedName>
</protein>
<gene>
    <name evidence="3" type="ORF">PUN28_005211</name>
</gene>
<dbReference type="SUPFAM" id="SSF48403">
    <property type="entry name" value="Ankyrin repeat"/>
    <property type="match status" value="1"/>
</dbReference>
<comment type="caution">
    <text evidence="3">The sequence shown here is derived from an EMBL/GenBank/DDBJ whole genome shotgun (WGS) entry which is preliminary data.</text>
</comment>
<dbReference type="PANTHER" id="PTHR24127:SF1">
    <property type="entry name" value="ANKYRIN REPEAT AND EF-HAND DOMAIN-CONTAINING PROTEIN 1"/>
    <property type="match status" value="1"/>
</dbReference>
<dbReference type="InterPro" id="IPR002110">
    <property type="entry name" value="Ankyrin_rpt"/>
</dbReference>
<dbReference type="Pfam" id="PF12796">
    <property type="entry name" value="Ank_2"/>
    <property type="match status" value="1"/>
</dbReference>